<feature type="transmembrane region" description="Helical" evidence="6">
    <location>
        <begin position="372"/>
        <end position="393"/>
    </location>
</feature>
<feature type="transmembrane region" description="Helical" evidence="6">
    <location>
        <begin position="166"/>
        <end position="183"/>
    </location>
</feature>
<accession>A0A4Z0BDM3</accession>
<dbReference type="PROSITE" id="PS50850">
    <property type="entry name" value="MFS"/>
    <property type="match status" value="1"/>
</dbReference>
<dbReference type="Pfam" id="PF07690">
    <property type="entry name" value="MFS_1"/>
    <property type="match status" value="1"/>
</dbReference>
<dbReference type="PANTHER" id="PTHR43124:SF3">
    <property type="entry name" value="CHLORAMPHENICOL EFFLUX PUMP RV0191"/>
    <property type="match status" value="1"/>
</dbReference>
<feature type="transmembrane region" description="Helical" evidence="6">
    <location>
        <begin position="102"/>
        <end position="123"/>
    </location>
</feature>
<gene>
    <name evidence="8" type="ORF">EZ242_21430</name>
</gene>
<protein>
    <submittedName>
        <fullName evidence="8">MFS transporter</fullName>
    </submittedName>
</protein>
<evidence type="ECO:0000256" key="2">
    <source>
        <dbReference type="ARBA" id="ARBA00022475"/>
    </source>
</evidence>
<keyword evidence="4 6" id="KW-1133">Transmembrane helix</keyword>
<dbReference type="PANTHER" id="PTHR43124">
    <property type="entry name" value="PURINE EFFLUX PUMP PBUE"/>
    <property type="match status" value="1"/>
</dbReference>
<evidence type="ECO:0000256" key="6">
    <source>
        <dbReference type="SAM" id="Phobius"/>
    </source>
</evidence>
<dbReference type="InterPro" id="IPR050189">
    <property type="entry name" value="MFS_Efflux_Transporters"/>
</dbReference>
<evidence type="ECO:0000313" key="9">
    <source>
        <dbReference type="Proteomes" id="UP000297564"/>
    </source>
</evidence>
<keyword evidence="5 6" id="KW-0472">Membrane</keyword>
<dbReference type="Proteomes" id="UP000297564">
    <property type="component" value="Unassembled WGS sequence"/>
</dbReference>
<feature type="transmembrane region" description="Helical" evidence="6">
    <location>
        <begin position="135"/>
        <end position="154"/>
    </location>
</feature>
<dbReference type="Gene3D" id="1.20.1250.20">
    <property type="entry name" value="MFS general substrate transporter like domains"/>
    <property type="match status" value="1"/>
</dbReference>
<dbReference type="GO" id="GO:0022857">
    <property type="term" value="F:transmembrane transporter activity"/>
    <property type="evidence" value="ECO:0007669"/>
    <property type="project" value="InterPro"/>
</dbReference>
<dbReference type="AlphaFoldDB" id="A0A4Z0BDM3"/>
<sequence>MVLSRRDAVLVFLVFAFTYFFAALVRAVTATLAPTLTAEFELHARDLGLLGGGYFIGFAATQLPLGRWLDAHGPRNVLVGFLGVAAVGCLAFSLASDFTYLLAARVLCGVGLGACLMAPLTGFRRWLSPQMQLRANSWMLMTGSLGMVASTLPVQWLVPRVGWRPVFWVLAALLVVCMVLIALRVPRWSERGAAPAQGSYREVWRHPYFRRMAPVGFFSYGGMLAMQTLWIGPWLVRVAGHEPLESASGLFVINVSMLVAFWSWGLFNPRLAASGWNTDRLITWGMPLSFVAMGAIITAGPAAGAGAWAFFCVTSTFLSLAQPAVGMAFAPALAGRALSAYNLVIFAGVFAVQWGVGLLIDGFERLGLSEVSRFRAALAVFLACSIGAWVFFVRRAPDNPRQ</sequence>
<feature type="transmembrane region" description="Helical" evidence="6">
    <location>
        <begin position="308"/>
        <end position="333"/>
    </location>
</feature>
<feature type="domain" description="Major facilitator superfamily (MFS) profile" evidence="7">
    <location>
        <begin position="11"/>
        <end position="402"/>
    </location>
</feature>
<name>A0A4Z0BDM3_9BURK</name>
<evidence type="ECO:0000313" key="8">
    <source>
        <dbReference type="EMBL" id="TFY96214.1"/>
    </source>
</evidence>
<keyword evidence="3 6" id="KW-0812">Transmembrane</keyword>
<evidence type="ECO:0000256" key="4">
    <source>
        <dbReference type="ARBA" id="ARBA00022989"/>
    </source>
</evidence>
<comment type="caution">
    <text evidence="8">The sequence shown here is derived from an EMBL/GenBank/DDBJ whole genome shotgun (WGS) entry which is preliminary data.</text>
</comment>
<dbReference type="OrthoDB" id="5291895at2"/>
<keyword evidence="9" id="KW-1185">Reference proteome</keyword>
<feature type="transmembrane region" description="Helical" evidence="6">
    <location>
        <begin position="340"/>
        <end position="360"/>
    </location>
</feature>
<feature type="transmembrane region" description="Helical" evidence="6">
    <location>
        <begin position="281"/>
        <end position="302"/>
    </location>
</feature>
<evidence type="ECO:0000256" key="3">
    <source>
        <dbReference type="ARBA" id="ARBA00022692"/>
    </source>
</evidence>
<organism evidence="8 9">
    <name type="scientific">Ramlibacter rhizophilus</name>
    <dbReference type="NCBI Taxonomy" id="1781167"/>
    <lineage>
        <taxon>Bacteria</taxon>
        <taxon>Pseudomonadati</taxon>
        <taxon>Pseudomonadota</taxon>
        <taxon>Betaproteobacteria</taxon>
        <taxon>Burkholderiales</taxon>
        <taxon>Comamonadaceae</taxon>
        <taxon>Ramlibacter</taxon>
    </lineage>
</organism>
<dbReference type="GO" id="GO:0005886">
    <property type="term" value="C:plasma membrane"/>
    <property type="evidence" value="ECO:0007669"/>
    <property type="project" value="UniProtKB-SubCell"/>
</dbReference>
<evidence type="ECO:0000259" key="7">
    <source>
        <dbReference type="PROSITE" id="PS50850"/>
    </source>
</evidence>
<reference evidence="8 9" key="1">
    <citation type="submission" date="2019-03" db="EMBL/GenBank/DDBJ databases">
        <title>Ramlibacter rhizophilus CCTCC AB2015357, whole genome shotgun sequence.</title>
        <authorList>
            <person name="Zhang X."/>
            <person name="Feng G."/>
            <person name="Zhu H."/>
        </authorList>
    </citation>
    <scope>NUCLEOTIDE SEQUENCE [LARGE SCALE GENOMIC DNA]</scope>
    <source>
        <strain evidence="8 9">CCTCC AB2015357</strain>
    </source>
</reference>
<dbReference type="InterPro" id="IPR020846">
    <property type="entry name" value="MFS_dom"/>
</dbReference>
<dbReference type="EMBL" id="SMLL01000010">
    <property type="protein sequence ID" value="TFY96214.1"/>
    <property type="molecule type" value="Genomic_DNA"/>
</dbReference>
<keyword evidence="2" id="KW-1003">Cell membrane</keyword>
<dbReference type="SUPFAM" id="SSF103473">
    <property type="entry name" value="MFS general substrate transporter"/>
    <property type="match status" value="1"/>
</dbReference>
<feature type="transmembrane region" description="Helical" evidence="6">
    <location>
        <begin position="248"/>
        <end position="269"/>
    </location>
</feature>
<feature type="transmembrane region" description="Helical" evidence="6">
    <location>
        <begin position="47"/>
        <end position="65"/>
    </location>
</feature>
<feature type="transmembrane region" description="Helical" evidence="6">
    <location>
        <begin position="77"/>
        <end position="96"/>
    </location>
</feature>
<evidence type="ECO:0000256" key="5">
    <source>
        <dbReference type="ARBA" id="ARBA00023136"/>
    </source>
</evidence>
<proteinExistence type="predicted"/>
<comment type="subcellular location">
    <subcellularLocation>
        <location evidence="1">Cell membrane</location>
        <topology evidence="1">Multi-pass membrane protein</topology>
    </subcellularLocation>
</comment>
<dbReference type="InterPro" id="IPR011701">
    <property type="entry name" value="MFS"/>
</dbReference>
<dbReference type="InterPro" id="IPR036259">
    <property type="entry name" value="MFS_trans_sf"/>
</dbReference>
<feature type="transmembrane region" description="Helical" evidence="6">
    <location>
        <begin position="215"/>
        <end position="236"/>
    </location>
</feature>
<dbReference type="RefSeq" id="WP_135287244.1">
    <property type="nucleotide sequence ID" value="NZ_SMLL01000010.1"/>
</dbReference>
<evidence type="ECO:0000256" key="1">
    <source>
        <dbReference type="ARBA" id="ARBA00004651"/>
    </source>
</evidence>